<dbReference type="RefSeq" id="WP_011280717.1">
    <property type="nucleotide sequence ID" value="NC_007204.1"/>
</dbReference>
<evidence type="ECO:0000313" key="4">
    <source>
        <dbReference type="EMBL" id="AAZ19297.1"/>
    </source>
</evidence>
<dbReference type="GO" id="GO:0017168">
    <property type="term" value="F:5-oxoprolinase (ATP-hydrolyzing) activity"/>
    <property type="evidence" value="ECO:0007669"/>
    <property type="project" value="TreeGrafter"/>
</dbReference>
<dbReference type="OrthoDB" id="9768323at2"/>
<feature type="domain" description="Acetophenone carboxylase-like C-terminal" evidence="3">
    <location>
        <begin position="528"/>
        <end position="694"/>
    </location>
</feature>
<evidence type="ECO:0000259" key="1">
    <source>
        <dbReference type="Pfam" id="PF01968"/>
    </source>
</evidence>
<keyword evidence="5" id="KW-1185">Reference proteome</keyword>
<reference evidence="4 5" key="1">
    <citation type="journal article" date="2010" name="Appl. Environ. Microbiol.">
        <title>The genome sequence of Psychrobacter arcticus 273-4, a psychroactive Siberian permafrost bacterium, reveals mechanisms for adaptation to low-temperature growth.</title>
        <authorList>
            <person name="Ayala-del-Rio H.L."/>
            <person name="Chain P.S."/>
            <person name="Grzymski J.J."/>
            <person name="Ponder M.A."/>
            <person name="Ivanova N."/>
            <person name="Bergholz P.W."/>
            <person name="Di Bartolo G."/>
            <person name="Hauser L."/>
            <person name="Land M."/>
            <person name="Bakermans C."/>
            <person name="Rodrigues D."/>
            <person name="Klappenbach J."/>
            <person name="Zarka D."/>
            <person name="Larimer F."/>
            <person name="Richardson P."/>
            <person name="Murray A."/>
            <person name="Thomashow M."/>
            <person name="Tiedje J.M."/>
        </authorList>
    </citation>
    <scope>NUCLEOTIDE SEQUENCE [LARGE SCALE GENOMIC DNA]</scope>
    <source>
        <strain evidence="5">DSM 17307 / VKM B-2377 / 273-4</strain>
    </source>
</reference>
<evidence type="ECO:0000259" key="2">
    <source>
        <dbReference type="Pfam" id="PF05378"/>
    </source>
</evidence>
<dbReference type="InterPro" id="IPR002821">
    <property type="entry name" value="Hydantoinase_A"/>
</dbReference>
<dbReference type="Proteomes" id="UP000000546">
    <property type="component" value="Chromosome"/>
</dbReference>
<feature type="domain" description="Hydantoinase A/oxoprolinase" evidence="1">
    <location>
        <begin position="217"/>
        <end position="496"/>
    </location>
</feature>
<dbReference type="EMBL" id="CP000082">
    <property type="protein sequence ID" value="AAZ19297.1"/>
    <property type="molecule type" value="Genomic_DNA"/>
</dbReference>
<dbReference type="STRING" id="259536.Psyc_1449"/>
<dbReference type="InterPro" id="IPR008040">
    <property type="entry name" value="Hydant_A_N"/>
</dbReference>
<dbReference type="Pfam" id="PF05378">
    <property type="entry name" value="Hydant_A_N"/>
    <property type="match status" value="1"/>
</dbReference>
<sequence length="712" mass="78225">MKRISVDVGGTFTDCFFAWDGLYIESKSLTTHHNLALGFNAALDNACERAGLSREEVLKEVESVRYATTLGTNALIEGKGPRVAAIVTHGFEDTIHISRSKGYGEGLDPVKQGDMPDAERPEPIVPRKMVRSIKERIDTIGEVLVPLQKEDVRKQVRDLITNGAEAIVVALVNATENPEHEQLVLEIILEEYPAHELGSVPVILSSQVSGRKGEFVRGNTTIIDAFLHSIMFNAINQLTTNLRNSGYEKPMLVVHNSGGMAQSNSTDALRTIHSGPIAGVGGAQHLSESTGIGDVVTMDMGGTSFDIGLVPEGGVKHYDFHPVIGRWLICLPMIHLNTLGAGGGSIASYDRIHKAIKIGPQSAGSDPGPACYDRGGLQATVTDADLLLGYLDPDNYANGFIKLNPKRSRFVIEDNLCDELDLDVIEVAKIIKRSVDEQMAIGIEVELRSSGSVIDDFTMVAYGGNGPLHACGIAEQAGISKILFPPFASVFSALGASNMKPLHIHERSAYVVLYEPISRTLFDEYDRFNDYVEELEMKGREDLVRQGYDVNKVKHRLELDMRYGNQRVTTSVALDINRIENVGEVLSIIRTFSDIYVDRYGKGIEAPEAGVRVQTIRVASFIDSEIINFDDLETDLVRTEPKPVSFRKVYFVNEDKAVDTPIYDASALNEKYVVKGPAVITTESTTYLIEKDWRVEPTSQGAVWLLKDKATQ</sequence>
<dbReference type="InterPro" id="IPR045079">
    <property type="entry name" value="Oxoprolinase-like"/>
</dbReference>
<dbReference type="AlphaFoldDB" id="Q4FRR1"/>
<name>Q4FRR1_PSYA2</name>
<dbReference type="HOGENOM" id="CLU_002157_1_2_6"/>
<evidence type="ECO:0000313" key="5">
    <source>
        <dbReference type="Proteomes" id="UP000000546"/>
    </source>
</evidence>
<dbReference type="GO" id="GO:0005829">
    <property type="term" value="C:cytosol"/>
    <property type="evidence" value="ECO:0007669"/>
    <property type="project" value="TreeGrafter"/>
</dbReference>
<evidence type="ECO:0000259" key="3">
    <source>
        <dbReference type="Pfam" id="PF19278"/>
    </source>
</evidence>
<dbReference type="PANTHER" id="PTHR11365">
    <property type="entry name" value="5-OXOPROLINASE RELATED"/>
    <property type="match status" value="1"/>
</dbReference>
<dbReference type="KEGG" id="par:Psyc_1449"/>
<proteinExistence type="predicted"/>
<protein>
    <submittedName>
        <fullName evidence="4">Probable Acetone carboxylase beta subunit</fullName>
    </submittedName>
</protein>
<dbReference type="eggNOG" id="COG0145">
    <property type="taxonomic scope" value="Bacteria"/>
</dbReference>
<gene>
    <name evidence="4" type="ordered locus">Psyc_1449</name>
</gene>
<dbReference type="GO" id="GO:0006749">
    <property type="term" value="P:glutathione metabolic process"/>
    <property type="evidence" value="ECO:0007669"/>
    <property type="project" value="TreeGrafter"/>
</dbReference>
<dbReference type="InterPro" id="IPR049517">
    <property type="entry name" value="ACX-like_C"/>
</dbReference>
<dbReference type="Pfam" id="PF19278">
    <property type="entry name" value="Hydant_A_C"/>
    <property type="match status" value="1"/>
</dbReference>
<dbReference type="PANTHER" id="PTHR11365:SF23">
    <property type="entry name" value="HYPOTHETICAL 5-OXOPROLINASE (EUROFUNG)-RELATED"/>
    <property type="match status" value="1"/>
</dbReference>
<accession>Q4FRR1</accession>
<organism evidence="4 5">
    <name type="scientific">Psychrobacter arcticus (strain DSM 17307 / VKM B-2377 / 273-4)</name>
    <dbReference type="NCBI Taxonomy" id="259536"/>
    <lineage>
        <taxon>Bacteria</taxon>
        <taxon>Pseudomonadati</taxon>
        <taxon>Pseudomonadota</taxon>
        <taxon>Gammaproteobacteria</taxon>
        <taxon>Moraxellales</taxon>
        <taxon>Moraxellaceae</taxon>
        <taxon>Psychrobacter</taxon>
    </lineage>
</organism>
<dbReference type="Pfam" id="PF01968">
    <property type="entry name" value="Hydantoinase_A"/>
    <property type="match status" value="1"/>
</dbReference>
<feature type="domain" description="Hydantoinase/oxoprolinase N-terminal" evidence="2">
    <location>
        <begin position="3"/>
        <end position="191"/>
    </location>
</feature>